<dbReference type="Pfam" id="PF14348">
    <property type="entry name" value="DtrJ-like"/>
    <property type="match status" value="1"/>
</dbReference>
<evidence type="ECO:0008006" key="4">
    <source>
        <dbReference type="Google" id="ProtNLM"/>
    </source>
</evidence>
<proteinExistence type="predicted"/>
<feature type="transmembrane region" description="Helical" evidence="1">
    <location>
        <begin position="118"/>
        <end position="138"/>
    </location>
</feature>
<evidence type="ECO:0000313" key="2">
    <source>
        <dbReference type="EMBL" id="ABM59461.1"/>
    </source>
</evidence>
<organism evidence="2 3">
    <name type="scientific">Verminephrobacter eiseniae (strain EF01-2)</name>
    <dbReference type="NCBI Taxonomy" id="391735"/>
    <lineage>
        <taxon>Bacteria</taxon>
        <taxon>Pseudomonadati</taxon>
        <taxon>Pseudomonadota</taxon>
        <taxon>Betaproteobacteria</taxon>
        <taxon>Burkholderiales</taxon>
        <taxon>Comamonadaceae</taxon>
        <taxon>Verminephrobacter</taxon>
    </lineage>
</organism>
<dbReference type="InterPro" id="IPR022266">
    <property type="entry name" value="DtrJ-like"/>
</dbReference>
<dbReference type="OrthoDB" id="8903070at2"/>
<dbReference type="KEGG" id="vei:Veis_3749"/>
<keyword evidence="3" id="KW-1185">Reference proteome</keyword>
<dbReference type="HOGENOM" id="CLU_1303962_0_0_4"/>
<dbReference type="eggNOG" id="ENOG5032XBV">
    <property type="taxonomic scope" value="Bacteria"/>
</dbReference>
<keyword evidence="1" id="KW-0812">Transmembrane</keyword>
<sequence length="210" mass="23818">MIEIKNQFARHSLLWIWVLPLALVFLTPAVVDREQMRVPREEVKTMLLLGQDAERVTRRADALYQSMFVATGAVGWTQKLLTSQGKSTDPVFFRNLARETRKYHDNLWNMVYRAVWRLAGLWPTFLALMLALALPALIDGLVVRAKKVDMFRSHNPVFFWSAGHLFVMVMGVFLVLPLLPFTISISILYGAVAAIALALWVTASNFQTGV</sequence>
<feature type="transmembrane region" description="Helical" evidence="1">
    <location>
        <begin position="12"/>
        <end position="31"/>
    </location>
</feature>
<dbReference type="EMBL" id="CP000542">
    <property type="protein sequence ID" value="ABM59461.1"/>
    <property type="molecule type" value="Genomic_DNA"/>
</dbReference>
<keyword evidence="1" id="KW-0472">Membrane</keyword>
<dbReference type="STRING" id="391735.Veis_3749"/>
<dbReference type="GeneID" id="76462122"/>
<dbReference type="Proteomes" id="UP000000374">
    <property type="component" value="Chromosome"/>
</dbReference>
<feature type="transmembrane region" description="Helical" evidence="1">
    <location>
        <begin position="186"/>
        <end position="203"/>
    </location>
</feature>
<gene>
    <name evidence="2" type="ordered locus">Veis_3749</name>
</gene>
<reference evidence="3" key="1">
    <citation type="submission" date="2006-12" db="EMBL/GenBank/DDBJ databases">
        <title>Complete sequence of chromosome 1 of Verminephrobacter eiseniae EF01-2.</title>
        <authorList>
            <person name="Copeland A."/>
            <person name="Lucas S."/>
            <person name="Lapidus A."/>
            <person name="Barry K."/>
            <person name="Detter J.C."/>
            <person name="Glavina del Rio T."/>
            <person name="Dalin E."/>
            <person name="Tice H."/>
            <person name="Pitluck S."/>
            <person name="Chertkov O."/>
            <person name="Brettin T."/>
            <person name="Bruce D."/>
            <person name="Han C."/>
            <person name="Tapia R."/>
            <person name="Gilna P."/>
            <person name="Schmutz J."/>
            <person name="Larimer F."/>
            <person name="Land M."/>
            <person name="Hauser L."/>
            <person name="Kyrpides N."/>
            <person name="Kim E."/>
            <person name="Stahl D."/>
            <person name="Richardson P."/>
        </authorList>
    </citation>
    <scope>NUCLEOTIDE SEQUENCE [LARGE SCALE GENOMIC DNA]</scope>
    <source>
        <strain evidence="3">EF01-2</strain>
    </source>
</reference>
<name>A1WPA4_VEREI</name>
<evidence type="ECO:0000256" key="1">
    <source>
        <dbReference type="SAM" id="Phobius"/>
    </source>
</evidence>
<dbReference type="RefSeq" id="WP_011811450.1">
    <property type="nucleotide sequence ID" value="NC_008786.1"/>
</dbReference>
<protein>
    <recommendedName>
        <fullName evidence="4">DUF4400 domain-containing protein</fullName>
    </recommendedName>
</protein>
<keyword evidence="1" id="KW-1133">Transmembrane helix</keyword>
<dbReference type="AlphaFoldDB" id="A1WPA4"/>
<feature type="transmembrane region" description="Helical" evidence="1">
    <location>
        <begin position="158"/>
        <end position="179"/>
    </location>
</feature>
<accession>A1WPA4</accession>
<evidence type="ECO:0000313" key="3">
    <source>
        <dbReference type="Proteomes" id="UP000000374"/>
    </source>
</evidence>